<comment type="caution">
    <text evidence="1">The sequence shown here is derived from an EMBL/GenBank/DDBJ whole genome shotgun (WGS) entry which is preliminary data.</text>
</comment>
<dbReference type="AlphaFoldDB" id="A0ABD1YF84"/>
<name>A0ABD1YF84_9MARC</name>
<gene>
    <name evidence="1" type="ORF">R1flu_014088</name>
</gene>
<evidence type="ECO:0000313" key="2">
    <source>
        <dbReference type="Proteomes" id="UP001605036"/>
    </source>
</evidence>
<sequence length="164" mass="19165">MSMGEGQIDMSTGEKINIRKQPWMHDTFSTFKIVIEFIFDDRMSKLSQRKTILRTLEEMLEWQLMDNSDSDGSLYSHDMNSSSEDEVDSDDDIDDLFEVLRMDKRTFLKLLDRLKDHSIFQSESSHPQALVVVQLTLALDRLGQERNGVCIERSKELWGCHMVR</sequence>
<keyword evidence="2" id="KW-1185">Reference proteome</keyword>
<reference evidence="1 2" key="1">
    <citation type="submission" date="2024-09" db="EMBL/GenBank/DDBJ databases">
        <title>Chromosome-scale assembly of Riccia fluitans.</title>
        <authorList>
            <person name="Paukszto L."/>
            <person name="Sawicki J."/>
            <person name="Karawczyk K."/>
            <person name="Piernik-Szablinska J."/>
            <person name="Szczecinska M."/>
            <person name="Mazdziarz M."/>
        </authorList>
    </citation>
    <scope>NUCLEOTIDE SEQUENCE [LARGE SCALE GENOMIC DNA]</scope>
    <source>
        <strain evidence="1">Rf_01</strain>
        <tissue evidence="1">Aerial parts of the thallus</tissue>
    </source>
</reference>
<dbReference type="EMBL" id="JBHFFA010000004">
    <property type="protein sequence ID" value="KAL2629402.1"/>
    <property type="molecule type" value="Genomic_DNA"/>
</dbReference>
<accession>A0ABD1YF84</accession>
<organism evidence="1 2">
    <name type="scientific">Riccia fluitans</name>
    <dbReference type="NCBI Taxonomy" id="41844"/>
    <lineage>
        <taxon>Eukaryota</taxon>
        <taxon>Viridiplantae</taxon>
        <taxon>Streptophyta</taxon>
        <taxon>Embryophyta</taxon>
        <taxon>Marchantiophyta</taxon>
        <taxon>Marchantiopsida</taxon>
        <taxon>Marchantiidae</taxon>
        <taxon>Marchantiales</taxon>
        <taxon>Ricciaceae</taxon>
        <taxon>Riccia</taxon>
    </lineage>
</organism>
<protein>
    <submittedName>
        <fullName evidence="1">Uncharacterized protein</fullName>
    </submittedName>
</protein>
<evidence type="ECO:0000313" key="1">
    <source>
        <dbReference type="EMBL" id="KAL2629402.1"/>
    </source>
</evidence>
<proteinExistence type="predicted"/>
<dbReference type="Proteomes" id="UP001605036">
    <property type="component" value="Unassembled WGS sequence"/>
</dbReference>